<evidence type="ECO:0000256" key="3">
    <source>
        <dbReference type="ARBA" id="ARBA00022448"/>
    </source>
</evidence>
<keyword evidence="3" id="KW-0813">Transport</keyword>
<evidence type="ECO:0000256" key="4">
    <source>
        <dbReference type="ARBA" id="ARBA00023242"/>
    </source>
</evidence>
<dbReference type="AlphaFoldDB" id="A0A182V9U4"/>
<evidence type="ECO:0000256" key="5">
    <source>
        <dbReference type="SAM" id="MobiDB-lite"/>
    </source>
</evidence>
<feature type="region of interest" description="Disordered" evidence="5">
    <location>
        <begin position="499"/>
        <end position="520"/>
    </location>
</feature>
<evidence type="ECO:0000259" key="6">
    <source>
        <dbReference type="Pfam" id="PF08801"/>
    </source>
</evidence>
<reference evidence="7" key="1">
    <citation type="submission" date="2020-05" db="UniProtKB">
        <authorList>
            <consortium name="EnsemblMetazoa"/>
        </authorList>
    </citation>
    <scope>IDENTIFICATION</scope>
    <source>
        <strain evidence="7">MAF</strain>
    </source>
</reference>
<dbReference type="PANTHER" id="PTHR13405:SF11">
    <property type="entry name" value="NUCLEAR PORE COMPLEX PROTEIN NUP133"/>
    <property type="match status" value="1"/>
</dbReference>
<proteinExistence type="inferred from homology"/>
<sequence>MSSRRVKTVAKKREDGPCHTRNLCCETVKGSVCVQAVRKTNSFSLQSYSSMDRTFSFGGGPIKNSTMSRSRQSLGGSLFSGGARSTNTSTFARQGSGRYSLSSRSNVSTLRVVAKSEYNILESYGFSLPVQVTEVLTFNERSINVSVNYGQNGWAWLVQGRRLFVWQYRDNAGQKAAGSGFGGEPFATPRRPYAGQCRQLTLPHCDIGHKATLVTVFVNEGQQMASCLAVSPAGDVRYWQSIAHDGSSIDECNILEGQEFEQLVGLGGQEFVLATTTCSLMRLNVHLQNGRYVIVPRLIKPPSGFFGGIGKRFASIIIGMNNGQDRENKLVKMSCEKISHNPTEWHITVLADRWIQRWAVQPQSGIERFLSEDADIMKKMRDFFHQKLWSTRDASEIELWALDMQPTDRGVIILAAAVNQQRSQQVYYALMTVIYEADSTFTLKDTTIMRYKGFYSAERLAELIDFRFIANRSIAYVYNDRCIFPVALNDAGAGSIASTAGGSGGSDGGSSPPTSGSGEEVEKIEFHAREDMILMGNCFQNMPLFFSRLNGMVIVTPSDFDPSDMFNSSVSSDMFNPNGSSIADATVFMQQSIFAPATTNAGNLILYELDPEEIANTPTDGPDELDPVHQLKAAFIYHIKRNTVAADGLIASMLELPGQRELVDGELDRTVLKIAIDLAQDTPAADPRWEVTDKHALGSSTSMQIIQQLREKNVAYTQFIEFLHSRKLWDRLNAVTGGAGAGTEAGNARPTSLCLADIGEKIVATIGIKCLHNSHSRIIDEAINLVLRQSNRTVPFPNLTPQDLFYAQTNRVEELFKVLSELVDGYVQQELTALQIQSALVDVNTIVLTVLQEVVKYRESKAGTFTVREELQKRYEQIPWTAMAGKHGLRDVLLQLISCTLRHGVKGTAEPEFRMKHFKHLTELIDYVLDGRKTYLESVHDEEKYAVLLQQYESQRSDLIYPLVEAEQYEMAAKLAEKYLDFQTLVEICDKTNNQERLDEYIERYKEHDFSQFAISWHMNQNRQGDILLRFKNNQSALARFLVDHPSMAWIQLLFNGEIAQAADVLLSLAQREKELLARKRAMLCLGKLCLLAAEGDTFQGQIDAINAELELIDIQENIPSEILEMFGYDTKHAKVLTPEEIVDLYIADEYSKSSEKEFRYALSLLPYVEDPIEVRHRIWCAAVLRDSWEEYNKNAPLDSMQNMLFFRLIDLCYISDAGELENFLPPLESFLNAPELGDLTQSKSFQYLMKLGYEHINESYRKK</sequence>
<dbReference type="InterPro" id="IPR015943">
    <property type="entry name" value="WD40/YVTN_repeat-like_dom_sf"/>
</dbReference>
<accession>A0A182V9U4</accession>
<feature type="compositionally biased region" description="Low complexity" evidence="5">
    <location>
        <begin position="509"/>
        <end position="518"/>
    </location>
</feature>
<name>A0A182V9U4_ANOME</name>
<dbReference type="GO" id="GO:0017056">
    <property type="term" value="F:structural constituent of nuclear pore"/>
    <property type="evidence" value="ECO:0007669"/>
    <property type="project" value="InterPro"/>
</dbReference>
<dbReference type="SUPFAM" id="SSF117289">
    <property type="entry name" value="Nucleoporin domain"/>
    <property type="match status" value="1"/>
</dbReference>
<comment type="subcellular location">
    <subcellularLocation>
        <location evidence="1">Nucleus</location>
    </subcellularLocation>
</comment>
<feature type="domain" description="Nucleoporin Nup133/Nup155-like N-terminal" evidence="6">
    <location>
        <begin position="117"/>
        <end position="554"/>
    </location>
</feature>
<evidence type="ECO:0000313" key="7">
    <source>
        <dbReference type="EnsemblMetazoa" id="AMEM011308-PA"/>
    </source>
</evidence>
<organism evidence="7 8">
    <name type="scientific">Anopheles merus</name>
    <name type="common">Mosquito</name>
    <dbReference type="NCBI Taxonomy" id="30066"/>
    <lineage>
        <taxon>Eukaryota</taxon>
        <taxon>Metazoa</taxon>
        <taxon>Ecdysozoa</taxon>
        <taxon>Arthropoda</taxon>
        <taxon>Hexapoda</taxon>
        <taxon>Insecta</taxon>
        <taxon>Pterygota</taxon>
        <taxon>Neoptera</taxon>
        <taxon>Endopterygota</taxon>
        <taxon>Diptera</taxon>
        <taxon>Nematocera</taxon>
        <taxon>Culicoidea</taxon>
        <taxon>Culicidae</taxon>
        <taxon>Anophelinae</taxon>
        <taxon>Anopheles</taxon>
    </lineage>
</organism>
<dbReference type="Gene3D" id="1.20.58.1380">
    <property type="match status" value="1"/>
</dbReference>
<keyword evidence="8" id="KW-1185">Reference proteome</keyword>
<keyword evidence="4" id="KW-0539">Nucleus</keyword>
<dbReference type="Gene3D" id="2.130.10.10">
    <property type="entry name" value="YVTN repeat-like/Quinoprotein amine dehydrogenase"/>
    <property type="match status" value="1"/>
</dbReference>
<dbReference type="GO" id="GO:0006606">
    <property type="term" value="P:protein import into nucleus"/>
    <property type="evidence" value="ECO:0007669"/>
    <property type="project" value="TreeGrafter"/>
</dbReference>
<dbReference type="Proteomes" id="UP000075903">
    <property type="component" value="Unassembled WGS sequence"/>
</dbReference>
<dbReference type="Gene3D" id="1.25.40.700">
    <property type="match status" value="1"/>
</dbReference>
<dbReference type="GO" id="GO:0016973">
    <property type="term" value="P:poly(A)+ mRNA export from nucleus"/>
    <property type="evidence" value="ECO:0007669"/>
    <property type="project" value="TreeGrafter"/>
</dbReference>
<evidence type="ECO:0000256" key="1">
    <source>
        <dbReference type="ARBA" id="ARBA00004123"/>
    </source>
</evidence>
<dbReference type="GO" id="GO:0031080">
    <property type="term" value="C:nuclear pore outer ring"/>
    <property type="evidence" value="ECO:0007669"/>
    <property type="project" value="TreeGrafter"/>
</dbReference>
<comment type="similarity">
    <text evidence="2">Belongs to the nucleoporin Nup133 family.</text>
</comment>
<dbReference type="Pfam" id="PF08801">
    <property type="entry name" value="Nucleoporin_N"/>
    <property type="match status" value="1"/>
</dbReference>
<dbReference type="PANTHER" id="PTHR13405">
    <property type="entry name" value="NUCLEAR PORE COMPLEX PROTEIN NUP133"/>
    <property type="match status" value="1"/>
</dbReference>
<dbReference type="STRING" id="30066.A0A182V9U4"/>
<dbReference type="GO" id="GO:0000972">
    <property type="term" value="P:transcription-dependent tethering of RNA polymerase II gene DNA at nuclear periphery"/>
    <property type="evidence" value="ECO:0007669"/>
    <property type="project" value="TreeGrafter"/>
</dbReference>
<protein>
    <recommendedName>
        <fullName evidence="6">Nucleoporin Nup133/Nup155-like N-terminal domain-containing protein</fullName>
    </recommendedName>
</protein>
<dbReference type="InterPro" id="IPR037624">
    <property type="entry name" value="Nup133-like"/>
</dbReference>
<dbReference type="VEuPathDB" id="VectorBase:AMEM011308"/>
<dbReference type="VEuPathDB" id="VectorBase:AMEM21_003284"/>
<evidence type="ECO:0000256" key="2">
    <source>
        <dbReference type="ARBA" id="ARBA00005569"/>
    </source>
</evidence>
<dbReference type="InterPro" id="IPR014908">
    <property type="entry name" value="Nucleoporin_Nup133/Nup155_N"/>
</dbReference>
<evidence type="ECO:0000313" key="8">
    <source>
        <dbReference type="Proteomes" id="UP000075903"/>
    </source>
</evidence>
<dbReference type="EnsemblMetazoa" id="AMEM011308-RA">
    <property type="protein sequence ID" value="AMEM011308-PA"/>
    <property type="gene ID" value="AMEM011308"/>
</dbReference>